<dbReference type="PANTHER" id="PTHR43880">
    <property type="entry name" value="ALCOHOL DEHYDROGENASE"/>
    <property type="match status" value="1"/>
</dbReference>
<evidence type="ECO:0000256" key="3">
    <source>
        <dbReference type="ARBA" id="ARBA00023002"/>
    </source>
</evidence>
<evidence type="ECO:0000313" key="6">
    <source>
        <dbReference type="EMBL" id="KAK5187950.1"/>
    </source>
</evidence>
<protein>
    <recommendedName>
        <fullName evidence="5">Alcohol dehydrogenase-like N-terminal domain-containing protein</fullName>
    </recommendedName>
</protein>
<dbReference type="Proteomes" id="UP001357485">
    <property type="component" value="Unassembled WGS sequence"/>
</dbReference>
<evidence type="ECO:0000259" key="5">
    <source>
        <dbReference type="Pfam" id="PF08240"/>
    </source>
</evidence>
<dbReference type="PROSITE" id="PS00059">
    <property type="entry name" value="ADH_ZINC"/>
    <property type="match status" value="1"/>
</dbReference>
<gene>
    <name evidence="6" type="ORF">LTR16_009104</name>
</gene>
<reference evidence="6 7" key="1">
    <citation type="submission" date="2023-08" db="EMBL/GenBank/DDBJ databases">
        <title>Black Yeasts Isolated from many extreme environments.</title>
        <authorList>
            <person name="Coleine C."/>
            <person name="Stajich J.E."/>
            <person name="Selbmann L."/>
        </authorList>
    </citation>
    <scope>NUCLEOTIDE SEQUENCE [LARGE SCALE GENOMIC DNA]</scope>
    <source>
        <strain evidence="6 7">CCFEE 536</strain>
    </source>
</reference>
<dbReference type="InterPro" id="IPR011032">
    <property type="entry name" value="GroES-like_sf"/>
</dbReference>
<dbReference type="InterPro" id="IPR002328">
    <property type="entry name" value="ADH_Zn_CS"/>
</dbReference>
<dbReference type="Gene3D" id="3.90.180.10">
    <property type="entry name" value="Medium-chain alcohol dehydrogenases, catalytic domain"/>
    <property type="match status" value="1"/>
</dbReference>
<keyword evidence="3" id="KW-0560">Oxidoreductase</keyword>
<keyword evidence="2" id="KW-0862">Zinc</keyword>
<keyword evidence="1" id="KW-0479">Metal-binding</keyword>
<dbReference type="InterPro" id="IPR013154">
    <property type="entry name" value="ADH-like_N"/>
</dbReference>
<evidence type="ECO:0000256" key="1">
    <source>
        <dbReference type="ARBA" id="ARBA00022723"/>
    </source>
</evidence>
<evidence type="ECO:0000256" key="4">
    <source>
        <dbReference type="ARBA" id="ARBA00023027"/>
    </source>
</evidence>
<evidence type="ECO:0000256" key="2">
    <source>
        <dbReference type="ARBA" id="ARBA00022833"/>
    </source>
</evidence>
<accession>A0ABR0LL67</accession>
<dbReference type="Gene3D" id="3.40.50.720">
    <property type="entry name" value="NAD(P)-binding Rossmann-like Domain"/>
    <property type="match status" value="1"/>
</dbReference>
<name>A0ABR0LL67_9PEZI</name>
<keyword evidence="4" id="KW-0520">NAD</keyword>
<keyword evidence="7" id="KW-1185">Reference proteome</keyword>
<sequence>MSSQQYSGKAIVSHGPHKQGKWRIEDITLRPIAETELVIEVIASGICHTDIHFGDQEAGNVGVFYPRVLGHEGAGYVKAVGSKVTVAQPGDPVLLSFASCSKCHSCNTGHPAYCTDFNGLNFFGGNDFVLSSSVSSDASDVKHDIGGRFFGQSSFANVTIASERSVVNVKGLIKDKEELKLFAPLGCGIQTGSGTIATVAGATEEDAVAVLGLGG</sequence>
<dbReference type="PANTHER" id="PTHR43880:SF12">
    <property type="entry name" value="ALCOHOL DEHYDROGENASE CLASS-3"/>
    <property type="match status" value="1"/>
</dbReference>
<proteinExistence type="predicted"/>
<organism evidence="6 7">
    <name type="scientific">Cryomyces antarcticus</name>
    <dbReference type="NCBI Taxonomy" id="329879"/>
    <lineage>
        <taxon>Eukaryota</taxon>
        <taxon>Fungi</taxon>
        <taxon>Dikarya</taxon>
        <taxon>Ascomycota</taxon>
        <taxon>Pezizomycotina</taxon>
        <taxon>Dothideomycetes</taxon>
        <taxon>Dothideomycetes incertae sedis</taxon>
        <taxon>Cryomyces</taxon>
    </lineage>
</organism>
<feature type="domain" description="Alcohol dehydrogenase-like N-terminal" evidence="5">
    <location>
        <begin position="34"/>
        <end position="125"/>
    </location>
</feature>
<dbReference type="EMBL" id="JAVRRA010018714">
    <property type="protein sequence ID" value="KAK5187950.1"/>
    <property type="molecule type" value="Genomic_DNA"/>
</dbReference>
<evidence type="ECO:0000313" key="7">
    <source>
        <dbReference type="Proteomes" id="UP001357485"/>
    </source>
</evidence>
<comment type="caution">
    <text evidence="6">The sequence shown here is derived from an EMBL/GenBank/DDBJ whole genome shotgun (WGS) entry which is preliminary data.</text>
</comment>
<dbReference type="SUPFAM" id="SSF50129">
    <property type="entry name" value="GroES-like"/>
    <property type="match status" value="1"/>
</dbReference>
<dbReference type="Pfam" id="PF08240">
    <property type="entry name" value="ADH_N"/>
    <property type="match status" value="1"/>
</dbReference>
<feature type="non-terminal residue" evidence="6">
    <location>
        <position position="215"/>
    </location>
</feature>